<comment type="caution">
    <text evidence="1">The sequence shown here is derived from an EMBL/GenBank/DDBJ whole genome shotgun (WGS) entry which is preliminary data.</text>
</comment>
<protein>
    <submittedName>
        <fullName evidence="1">Uncharacterized protein</fullName>
    </submittedName>
</protein>
<gene>
    <name evidence="1" type="ORF">Rhow_000594</name>
</gene>
<name>A0A402C2D5_RHOWR</name>
<evidence type="ECO:0000313" key="1">
    <source>
        <dbReference type="EMBL" id="GCE37748.1"/>
    </source>
</evidence>
<dbReference type="AlphaFoldDB" id="A0A402C2D5"/>
<reference evidence="1 2" key="1">
    <citation type="submission" date="2018-11" db="EMBL/GenBank/DDBJ databases">
        <title>Microbial catabolism of amino acid.</title>
        <authorList>
            <person name="Hibi M."/>
            <person name="Ogawa J."/>
        </authorList>
    </citation>
    <scope>NUCLEOTIDE SEQUENCE [LARGE SCALE GENOMIC DNA]</scope>
    <source>
        <strain evidence="1 2">C31-06</strain>
    </source>
</reference>
<dbReference type="Proteomes" id="UP000287519">
    <property type="component" value="Unassembled WGS sequence"/>
</dbReference>
<accession>A0A402C2D5</accession>
<evidence type="ECO:0000313" key="2">
    <source>
        <dbReference type="Proteomes" id="UP000287519"/>
    </source>
</evidence>
<proteinExistence type="predicted"/>
<organism evidence="1 2">
    <name type="scientific">Rhodococcus wratislaviensis</name>
    <name type="common">Tsukamurella wratislaviensis</name>
    <dbReference type="NCBI Taxonomy" id="44752"/>
    <lineage>
        <taxon>Bacteria</taxon>
        <taxon>Bacillati</taxon>
        <taxon>Actinomycetota</taxon>
        <taxon>Actinomycetes</taxon>
        <taxon>Mycobacteriales</taxon>
        <taxon>Nocardiaceae</taxon>
        <taxon>Rhodococcus</taxon>
    </lineage>
</organism>
<keyword evidence="2" id="KW-1185">Reference proteome</keyword>
<dbReference type="EMBL" id="BHYM01000012">
    <property type="protein sequence ID" value="GCE37748.1"/>
    <property type="molecule type" value="Genomic_DNA"/>
</dbReference>
<sequence length="41" mass="4674">MRKQRLSNSPRTSAAVTLRWSEPCQAAHVHRMLAGLTQQQQ</sequence>